<evidence type="ECO:0000259" key="2">
    <source>
        <dbReference type="Pfam" id="PF13304"/>
    </source>
</evidence>
<name>A0AAE4MEZ5_9EURY</name>
<reference evidence="3 4" key="1">
    <citation type="submission" date="2023-06" db="EMBL/GenBank/DDBJ databases">
        <title>Genome sequence of Methancorpusculaceae sp. Cs1.</title>
        <authorList>
            <person name="Protasov E."/>
            <person name="Platt K."/>
            <person name="Poehlein A."/>
            <person name="Daniel R."/>
            <person name="Brune A."/>
        </authorList>
    </citation>
    <scope>NUCLEOTIDE SEQUENCE [LARGE SCALE GENOMIC DNA]</scope>
    <source>
        <strain evidence="3 4">Cs1</strain>
    </source>
</reference>
<evidence type="ECO:0000259" key="1">
    <source>
        <dbReference type="Pfam" id="PF13175"/>
    </source>
</evidence>
<dbReference type="Pfam" id="PF13175">
    <property type="entry name" value="AAA_15"/>
    <property type="match status" value="1"/>
</dbReference>
<dbReference type="InterPro" id="IPR003959">
    <property type="entry name" value="ATPase_AAA_core"/>
</dbReference>
<dbReference type="GO" id="GO:0016887">
    <property type="term" value="F:ATP hydrolysis activity"/>
    <property type="evidence" value="ECO:0007669"/>
    <property type="project" value="InterPro"/>
</dbReference>
<dbReference type="CDD" id="cd00267">
    <property type="entry name" value="ABC_ATPase"/>
    <property type="match status" value="1"/>
</dbReference>
<dbReference type="InterPro" id="IPR027417">
    <property type="entry name" value="P-loop_NTPase"/>
</dbReference>
<organism evidence="3 4">
    <name type="scientific">Methanorbis rubei</name>
    <dbReference type="NCBI Taxonomy" id="3028300"/>
    <lineage>
        <taxon>Archaea</taxon>
        <taxon>Methanobacteriati</taxon>
        <taxon>Methanobacteriota</taxon>
        <taxon>Stenosarchaea group</taxon>
        <taxon>Methanomicrobia</taxon>
        <taxon>Methanomicrobiales</taxon>
        <taxon>Methanocorpusculaceae</taxon>
        <taxon>Methanorbis</taxon>
    </lineage>
</organism>
<accession>A0AAE4MEZ5</accession>
<feature type="domain" description="ATPase AAA-type core" evidence="2">
    <location>
        <begin position="182"/>
        <end position="292"/>
    </location>
</feature>
<dbReference type="Proteomes" id="UP001283212">
    <property type="component" value="Unassembled WGS sequence"/>
</dbReference>
<dbReference type="GO" id="GO:0005524">
    <property type="term" value="F:ATP binding"/>
    <property type="evidence" value="ECO:0007669"/>
    <property type="project" value="InterPro"/>
</dbReference>
<dbReference type="AlphaFoldDB" id="A0AAE4MEZ5"/>
<comment type="caution">
    <text evidence="3">The sequence shown here is derived from an EMBL/GenBank/DDBJ whole genome shotgun (WGS) entry which is preliminary data.</text>
</comment>
<dbReference type="InterPro" id="IPR041685">
    <property type="entry name" value="AAA_GajA/Old/RecF-like"/>
</dbReference>
<dbReference type="PANTHER" id="PTHR32182:SF22">
    <property type="entry name" value="ATP-DEPENDENT ENDONUCLEASE, OLD FAMILY-RELATED"/>
    <property type="match status" value="1"/>
</dbReference>
<evidence type="ECO:0008006" key="5">
    <source>
        <dbReference type="Google" id="ProtNLM"/>
    </source>
</evidence>
<evidence type="ECO:0000313" key="4">
    <source>
        <dbReference type="Proteomes" id="UP001283212"/>
    </source>
</evidence>
<sequence length="348" mass="39004">MIAQHLTRIRIEGFRSIERIEIPLDRINLLIGPNGSGKSNVLSIFELLHAVTLGKLQKFVEESGGAEILFRYGTDRTEKVQITAEFGDSLYEVVLTADETHRCRIYSEQLILAAGEKTLTLKSKDTSETGVFTKVNEHPSCESFRLHLQSWTIYRFQQRCVNHDDEKLTAFLHMLKNIEPDHYHKIVDTVRLVFPQFGDFVFRNDADKPSIYWMDKNSDGYAFPLSALSGGTARFVALAVLLIQPCPPKLILIDEPELGLHPFAVAALADLIKFAGQKSQLIVSTQSVQLLNAFDPETEDAEGCSILIVENHNGATSVTLTTPETLADWIEEYSIGELWQMNILGGNP</sequence>
<dbReference type="InterPro" id="IPR014555">
    <property type="entry name" value="RecF-like"/>
</dbReference>
<feature type="domain" description="Endonuclease GajA/Old nuclease/RecF-like AAA" evidence="1">
    <location>
        <begin position="6"/>
        <end position="122"/>
    </location>
</feature>
<protein>
    <recommendedName>
        <fullName evidence="5">Chromosome segregation protein SMC</fullName>
    </recommendedName>
</protein>
<dbReference type="EMBL" id="JAWDKB010000001">
    <property type="protein sequence ID" value="MDV0442964.1"/>
    <property type="molecule type" value="Genomic_DNA"/>
</dbReference>
<gene>
    <name evidence="3" type="ORF">McpCs1_03280</name>
</gene>
<dbReference type="GO" id="GO:0000731">
    <property type="term" value="P:DNA synthesis involved in DNA repair"/>
    <property type="evidence" value="ECO:0007669"/>
    <property type="project" value="TreeGrafter"/>
</dbReference>
<dbReference type="GO" id="GO:0006302">
    <property type="term" value="P:double-strand break repair"/>
    <property type="evidence" value="ECO:0007669"/>
    <property type="project" value="TreeGrafter"/>
</dbReference>
<dbReference type="Pfam" id="PF13304">
    <property type="entry name" value="AAA_21"/>
    <property type="match status" value="1"/>
</dbReference>
<dbReference type="PANTHER" id="PTHR32182">
    <property type="entry name" value="DNA REPLICATION AND REPAIR PROTEIN RECF"/>
    <property type="match status" value="1"/>
</dbReference>
<proteinExistence type="predicted"/>
<dbReference type="Gene3D" id="3.40.50.300">
    <property type="entry name" value="P-loop containing nucleotide triphosphate hydrolases"/>
    <property type="match status" value="1"/>
</dbReference>
<keyword evidence="4" id="KW-1185">Reference proteome</keyword>
<dbReference type="PIRSF" id="PIRSF029347">
    <property type="entry name" value="RecF"/>
    <property type="match status" value="1"/>
</dbReference>
<evidence type="ECO:0000313" key="3">
    <source>
        <dbReference type="EMBL" id="MDV0442964.1"/>
    </source>
</evidence>
<dbReference type="RefSeq" id="WP_338095493.1">
    <property type="nucleotide sequence ID" value="NZ_JAWDKB010000001.1"/>
</dbReference>
<dbReference type="SUPFAM" id="SSF52540">
    <property type="entry name" value="P-loop containing nucleoside triphosphate hydrolases"/>
    <property type="match status" value="1"/>
</dbReference>